<evidence type="ECO:0000313" key="3">
    <source>
        <dbReference type="Proteomes" id="UP000054498"/>
    </source>
</evidence>
<sequence>MVFASTKPQIAPCDPTAPLAPAGPSNPAEREAGHAADSAGGGGGPATAAAGAGGGVAATAAAAADDALEESHWELVLESTKLTRMQALLLLTLLRHHGSKLADLAAERARLSLQLQSSTALPPAGMFARGDASLRQVALVEALGANVRRERTAAMVGMQVLRAVLAPAQWATWMALSPSWPPGAAKCGAALERALARGPEAFATSAV</sequence>
<proteinExistence type="predicted"/>
<accession>A0A0D2MVY6</accession>
<reference evidence="2 3" key="1">
    <citation type="journal article" date="2013" name="BMC Genomics">
        <title>Reconstruction of the lipid metabolism for the microalga Monoraphidium neglectum from its genome sequence reveals characteristics suitable for biofuel production.</title>
        <authorList>
            <person name="Bogen C."/>
            <person name="Al-Dilaimi A."/>
            <person name="Albersmeier A."/>
            <person name="Wichmann J."/>
            <person name="Grundmann M."/>
            <person name="Rupp O."/>
            <person name="Lauersen K.J."/>
            <person name="Blifernez-Klassen O."/>
            <person name="Kalinowski J."/>
            <person name="Goesmann A."/>
            <person name="Mussgnug J.H."/>
            <person name="Kruse O."/>
        </authorList>
    </citation>
    <scope>NUCLEOTIDE SEQUENCE [LARGE SCALE GENOMIC DNA]</scope>
    <source>
        <strain evidence="2 3">SAG 48.87</strain>
    </source>
</reference>
<dbReference type="EMBL" id="KK102167">
    <property type="protein sequence ID" value="KIY98495.1"/>
    <property type="molecule type" value="Genomic_DNA"/>
</dbReference>
<dbReference type="Proteomes" id="UP000054498">
    <property type="component" value="Unassembled WGS sequence"/>
</dbReference>
<dbReference type="GeneID" id="25742344"/>
<organism evidence="2 3">
    <name type="scientific">Monoraphidium neglectum</name>
    <dbReference type="NCBI Taxonomy" id="145388"/>
    <lineage>
        <taxon>Eukaryota</taxon>
        <taxon>Viridiplantae</taxon>
        <taxon>Chlorophyta</taxon>
        <taxon>core chlorophytes</taxon>
        <taxon>Chlorophyceae</taxon>
        <taxon>CS clade</taxon>
        <taxon>Sphaeropleales</taxon>
        <taxon>Selenastraceae</taxon>
        <taxon>Monoraphidium</taxon>
    </lineage>
</organism>
<protein>
    <submittedName>
        <fullName evidence="2">Uncharacterized protein</fullName>
    </submittedName>
</protein>
<keyword evidence="3" id="KW-1185">Reference proteome</keyword>
<name>A0A0D2MVY6_9CHLO</name>
<dbReference type="RefSeq" id="XP_013897515.1">
    <property type="nucleotide sequence ID" value="XM_014042061.1"/>
</dbReference>
<evidence type="ECO:0000313" key="2">
    <source>
        <dbReference type="EMBL" id="KIY98495.1"/>
    </source>
</evidence>
<dbReference type="KEGG" id="mng:MNEG_9469"/>
<evidence type="ECO:0000256" key="1">
    <source>
        <dbReference type="SAM" id="MobiDB-lite"/>
    </source>
</evidence>
<gene>
    <name evidence="2" type="ORF">MNEG_9469</name>
</gene>
<dbReference type="AlphaFoldDB" id="A0A0D2MVY6"/>
<feature type="compositionally biased region" description="Gly residues" evidence="1">
    <location>
        <begin position="39"/>
        <end position="52"/>
    </location>
</feature>
<feature type="region of interest" description="Disordered" evidence="1">
    <location>
        <begin position="1"/>
        <end position="52"/>
    </location>
</feature>